<organism evidence="6 7">
    <name type="scientific">Microcella alkalica</name>
    <dbReference type="NCBI Taxonomy" id="355930"/>
    <lineage>
        <taxon>Bacteria</taxon>
        <taxon>Bacillati</taxon>
        <taxon>Actinomycetota</taxon>
        <taxon>Actinomycetes</taxon>
        <taxon>Micrococcales</taxon>
        <taxon>Microbacteriaceae</taxon>
        <taxon>Microcella</taxon>
    </lineage>
</organism>
<evidence type="ECO:0000313" key="7">
    <source>
        <dbReference type="Proteomes" id="UP000585905"/>
    </source>
</evidence>
<dbReference type="SUPFAM" id="SSF53850">
    <property type="entry name" value="Periplasmic binding protein-like II"/>
    <property type="match status" value="1"/>
</dbReference>
<dbReference type="RefSeq" id="WP_182491282.1">
    <property type="nucleotide sequence ID" value="NZ_BAAAOV010000006.1"/>
</dbReference>
<name>A0A839EE20_9MICO</name>
<evidence type="ECO:0000256" key="4">
    <source>
        <dbReference type="ARBA" id="ARBA00023163"/>
    </source>
</evidence>
<dbReference type="SUPFAM" id="SSF46785">
    <property type="entry name" value="Winged helix' DNA-binding domain"/>
    <property type="match status" value="1"/>
</dbReference>
<keyword evidence="2" id="KW-0805">Transcription regulation</keyword>
<comment type="caution">
    <text evidence="6">The sequence shown here is derived from an EMBL/GenBank/DDBJ whole genome shotgun (WGS) entry which is preliminary data.</text>
</comment>
<sequence>MLDLRQLSALRAVAEHGSVLAAAESLGWSQPTVVHHLRGLERVTGAAVVQSSRSGTRLTAAGLLWLPHAEALLERAERARADIRSTLADARRRIRLGIFPTAAARLLPRLIAALTDAGYEPHVTEGELPELTAGLEQLALDAAVVFDHPDQPAPVANRLMRTSLFIERFSLLLPARHPLAQETAVRLVDLRDERWILGARDADPADVAFLAAARSAGFEPLVGPRSDNYQVVAGYVAAGLGVALVPDMAWDDGPAARNDLVVRELAEPRLDREIALLTAPSLDAPVVELIRRSATPHS</sequence>
<dbReference type="InterPro" id="IPR036388">
    <property type="entry name" value="WH-like_DNA-bd_sf"/>
</dbReference>
<accession>A0A839EE20</accession>
<evidence type="ECO:0000256" key="1">
    <source>
        <dbReference type="ARBA" id="ARBA00009437"/>
    </source>
</evidence>
<dbReference type="InterPro" id="IPR036390">
    <property type="entry name" value="WH_DNA-bd_sf"/>
</dbReference>
<evidence type="ECO:0000259" key="5">
    <source>
        <dbReference type="PROSITE" id="PS50931"/>
    </source>
</evidence>
<reference evidence="6 7" key="1">
    <citation type="submission" date="2020-07" db="EMBL/GenBank/DDBJ databases">
        <title>Sequencing the genomes of 1000 actinobacteria strains.</title>
        <authorList>
            <person name="Klenk H.-P."/>
        </authorList>
    </citation>
    <scope>NUCLEOTIDE SEQUENCE [LARGE SCALE GENOMIC DNA]</scope>
    <source>
        <strain evidence="6 7">DSM 19663</strain>
    </source>
</reference>
<dbReference type="GO" id="GO:0032993">
    <property type="term" value="C:protein-DNA complex"/>
    <property type="evidence" value="ECO:0007669"/>
    <property type="project" value="TreeGrafter"/>
</dbReference>
<dbReference type="Pfam" id="PF00126">
    <property type="entry name" value="HTH_1"/>
    <property type="match status" value="1"/>
</dbReference>
<dbReference type="PROSITE" id="PS50931">
    <property type="entry name" value="HTH_LYSR"/>
    <property type="match status" value="1"/>
</dbReference>
<protein>
    <submittedName>
        <fullName evidence="6">DNA-binding transcriptional LysR family regulator</fullName>
    </submittedName>
</protein>
<dbReference type="GO" id="GO:0003700">
    <property type="term" value="F:DNA-binding transcription factor activity"/>
    <property type="evidence" value="ECO:0007669"/>
    <property type="project" value="InterPro"/>
</dbReference>
<dbReference type="InterPro" id="IPR000847">
    <property type="entry name" value="LysR_HTH_N"/>
</dbReference>
<dbReference type="InterPro" id="IPR005119">
    <property type="entry name" value="LysR_subst-bd"/>
</dbReference>
<dbReference type="Pfam" id="PF03466">
    <property type="entry name" value="LysR_substrate"/>
    <property type="match status" value="1"/>
</dbReference>
<dbReference type="PANTHER" id="PTHR30346:SF29">
    <property type="entry name" value="LYSR SUBSTRATE-BINDING"/>
    <property type="match status" value="1"/>
</dbReference>
<dbReference type="Proteomes" id="UP000585905">
    <property type="component" value="Unassembled WGS sequence"/>
</dbReference>
<keyword evidence="4" id="KW-0804">Transcription</keyword>
<evidence type="ECO:0000313" key="6">
    <source>
        <dbReference type="EMBL" id="MBA8848494.1"/>
    </source>
</evidence>
<evidence type="ECO:0000256" key="2">
    <source>
        <dbReference type="ARBA" id="ARBA00023015"/>
    </source>
</evidence>
<feature type="domain" description="HTH lysR-type" evidence="5">
    <location>
        <begin position="2"/>
        <end position="59"/>
    </location>
</feature>
<evidence type="ECO:0000256" key="3">
    <source>
        <dbReference type="ARBA" id="ARBA00023125"/>
    </source>
</evidence>
<dbReference type="PANTHER" id="PTHR30346">
    <property type="entry name" value="TRANSCRIPTIONAL DUAL REGULATOR HCAR-RELATED"/>
    <property type="match status" value="1"/>
</dbReference>
<keyword evidence="3 6" id="KW-0238">DNA-binding</keyword>
<dbReference type="AlphaFoldDB" id="A0A839EE20"/>
<dbReference type="Gene3D" id="3.40.190.10">
    <property type="entry name" value="Periplasmic binding protein-like II"/>
    <property type="match status" value="2"/>
</dbReference>
<proteinExistence type="inferred from homology"/>
<keyword evidence="7" id="KW-1185">Reference proteome</keyword>
<dbReference type="GO" id="GO:0003677">
    <property type="term" value="F:DNA binding"/>
    <property type="evidence" value="ECO:0007669"/>
    <property type="project" value="UniProtKB-KW"/>
</dbReference>
<dbReference type="Gene3D" id="1.10.10.10">
    <property type="entry name" value="Winged helix-like DNA-binding domain superfamily/Winged helix DNA-binding domain"/>
    <property type="match status" value="1"/>
</dbReference>
<gene>
    <name evidence="6" type="ORF">FHX53_002098</name>
</gene>
<dbReference type="EMBL" id="JACGWX010000005">
    <property type="protein sequence ID" value="MBA8848494.1"/>
    <property type="molecule type" value="Genomic_DNA"/>
</dbReference>
<comment type="similarity">
    <text evidence="1">Belongs to the LysR transcriptional regulatory family.</text>
</comment>